<dbReference type="SUPFAM" id="SSF54736">
    <property type="entry name" value="ClpS-like"/>
    <property type="match status" value="1"/>
</dbReference>
<evidence type="ECO:0000313" key="4">
    <source>
        <dbReference type="Proteomes" id="UP000542210"/>
    </source>
</evidence>
<dbReference type="InterPro" id="IPR014719">
    <property type="entry name" value="Ribosomal_bL12_C/ClpS-like"/>
</dbReference>
<feature type="transmembrane region" description="Helical" evidence="1">
    <location>
        <begin position="6"/>
        <end position="26"/>
    </location>
</feature>
<gene>
    <name evidence="3" type="ORF">BJ982_005193</name>
</gene>
<reference evidence="3 4" key="1">
    <citation type="submission" date="2020-08" db="EMBL/GenBank/DDBJ databases">
        <title>Sequencing the genomes of 1000 actinobacteria strains.</title>
        <authorList>
            <person name="Klenk H.-P."/>
        </authorList>
    </citation>
    <scope>NUCLEOTIDE SEQUENCE [LARGE SCALE GENOMIC DNA]</scope>
    <source>
        <strain evidence="3 4">DSM 45784</strain>
    </source>
</reference>
<organism evidence="3 4">
    <name type="scientific">Sphaerisporangium siamense</name>
    <dbReference type="NCBI Taxonomy" id="795645"/>
    <lineage>
        <taxon>Bacteria</taxon>
        <taxon>Bacillati</taxon>
        <taxon>Actinomycetota</taxon>
        <taxon>Actinomycetes</taxon>
        <taxon>Streptosporangiales</taxon>
        <taxon>Streptosporangiaceae</taxon>
        <taxon>Sphaerisporangium</taxon>
    </lineage>
</organism>
<evidence type="ECO:0000313" key="3">
    <source>
        <dbReference type="EMBL" id="MBB4703649.1"/>
    </source>
</evidence>
<dbReference type="InterPro" id="IPR013823">
    <property type="entry name" value="Ribosomal_bL12_C"/>
</dbReference>
<keyword evidence="4" id="KW-1185">Reference proteome</keyword>
<dbReference type="GO" id="GO:0003735">
    <property type="term" value="F:structural constituent of ribosome"/>
    <property type="evidence" value="ECO:0007669"/>
    <property type="project" value="InterPro"/>
</dbReference>
<dbReference type="Pfam" id="PF00542">
    <property type="entry name" value="Ribosomal_L12"/>
    <property type="match status" value="1"/>
</dbReference>
<dbReference type="Proteomes" id="UP000542210">
    <property type="component" value="Unassembled WGS sequence"/>
</dbReference>
<proteinExistence type="predicted"/>
<comment type="caution">
    <text evidence="3">The sequence shown here is derived from an EMBL/GenBank/DDBJ whole genome shotgun (WGS) entry which is preliminary data.</text>
</comment>
<name>A0A7W7DB79_9ACTN</name>
<sequence length="160" mass="16617">MMGIGLPEILVLLVVGVVVVGLFAALTRRGGRATGPSYVSAWQDHGAPPSPGDVQGQAYALVAQGKKIQAIKLVREHTGLGLADAKAYVDALAESRPVPPAVARKVAPPPQAAVPAPPRDDLATRVRALKADGRAEQAVYLVRGETGMGRQDAEAFVAQL</sequence>
<keyword evidence="1" id="KW-0812">Transmembrane</keyword>
<evidence type="ECO:0000256" key="1">
    <source>
        <dbReference type="SAM" id="Phobius"/>
    </source>
</evidence>
<accession>A0A7W7DB79</accession>
<evidence type="ECO:0000259" key="2">
    <source>
        <dbReference type="Pfam" id="PF00542"/>
    </source>
</evidence>
<keyword evidence="1" id="KW-0472">Membrane</keyword>
<dbReference type="GO" id="GO:0006412">
    <property type="term" value="P:translation"/>
    <property type="evidence" value="ECO:0007669"/>
    <property type="project" value="InterPro"/>
</dbReference>
<feature type="domain" description="Large ribosomal subunit protein bL12 C-terminal" evidence="2">
    <location>
        <begin position="64"/>
        <end position="92"/>
    </location>
</feature>
<keyword evidence="1" id="KW-1133">Transmembrane helix</keyword>
<dbReference type="Gene3D" id="3.30.1390.10">
    <property type="match status" value="1"/>
</dbReference>
<dbReference type="RefSeq" id="WP_184884197.1">
    <property type="nucleotide sequence ID" value="NZ_BOOV01000001.1"/>
</dbReference>
<dbReference type="EMBL" id="JACHND010000001">
    <property type="protein sequence ID" value="MBB4703649.1"/>
    <property type="molecule type" value="Genomic_DNA"/>
</dbReference>
<dbReference type="AlphaFoldDB" id="A0A7W7DB79"/>
<protein>
    <recommendedName>
        <fullName evidence="2">Large ribosomal subunit protein bL12 C-terminal domain-containing protein</fullName>
    </recommendedName>
</protein>